<dbReference type="Pfam" id="PF00589">
    <property type="entry name" value="Phage_integrase"/>
    <property type="match status" value="1"/>
</dbReference>
<dbReference type="CDD" id="cd00796">
    <property type="entry name" value="INT_Rci_Hp1_C"/>
    <property type="match status" value="1"/>
</dbReference>
<dbReference type="InterPro" id="IPR011010">
    <property type="entry name" value="DNA_brk_join_enz"/>
</dbReference>
<dbReference type="SUPFAM" id="SSF56349">
    <property type="entry name" value="DNA breaking-rejoining enzymes"/>
    <property type="match status" value="1"/>
</dbReference>
<dbReference type="InterPro" id="IPR013762">
    <property type="entry name" value="Integrase-like_cat_sf"/>
</dbReference>
<name>A0A0C6FN20_9HYPH</name>
<dbReference type="PATRIC" id="fig|270351.10.peg.545"/>
<evidence type="ECO:0000313" key="4">
    <source>
        <dbReference type="EMBL" id="BAQ44015.1"/>
    </source>
</evidence>
<dbReference type="GO" id="GO:0015074">
    <property type="term" value="P:DNA integration"/>
    <property type="evidence" value="ECO:0007669"/>
    <property type="project" value="UniProtKB-KW"/>
</dbReference>
<protein>
    <submittedName>
        <fullName evidence="4">Site-specific recombinase XerD</fullName>
    </submittedName>
</protein>
<accession>A0A0C6FN20</accession>
<evidence type="ECO:0000256" key="2">
    <source>
        <dbReference type="ARBA" id="ARBA00023172"/>
    </source>
</evidence>
<proteinExistence type="predicted"/>
<keyword evidence="2" id="KW-0233">DNA recombination</keyword>
<dbReference type="OrthoDB" id="9808346at2"/>
<dbReference type="InterPro" id="IPR050090">
    <property type="entry name" value="Tyrosine_recombinase_XerCD"/>
</dbReference>
<dbReference type="PANTHER" id="PTHR30349:SF88">
    <property type="entry name" value="BLL1584 PROTEIN"/>
    <property type="match status" value="1"/>
</dbReference>
<dbReference type="GO" id="GO:0006310">
    <property type="term" value="P:DNA recombination"/>
    <property type="evidence" value="ECO:0007669"/>
    <property type="project" value="UniProtKB-KW"/>
</dbReference>
<dbReference type="AlphaFoldDB" id="A0A0C6FN20"/>
<dbReference type="InterPro" id="IPR002104">
    <property type="entry name" value="Integrase_catalytic"/>
</dbReference>
<feature type="domain" description="Tyr recombinase" evidence="3">
    <location>
        <begin position="174"/>
        <end position="376"/>
    </location>
</feature>
<evidence type="ECO:0000313" key="5">
    <source>
        <dbReference type="Proteomes" id="UP000061432"/>
    </source>
</evidence>
<keyword evidence="1" id="KW-0229">DNA integration</keyword>
<dbReference type="GO" id="GO:0003677">
    <property type="term" value="F:DNA binding"/>
    <property type="evidence" value="ECO:0007669"/>
    <property type="project" value="InterPro"/>
</dbReference>
<dbReference type="STRING" id="270351.Maq22A_c02795"/>
<gene>
    <name evidence="4" type="ORF">Maq22A_c02795</name>
</gene>
<sequence>MPRPSKGARLYYRKREDRWCIRDGSDEYSTGCSYGEREAAERALQEYLARKHKPDFGTGDPARVLITDILSLYADERAADTKRPDVVWSALPHLINFFDGKMVANATPNLCSAYVRWRIAMPQARYKDPETAPRVGTQTARRELEVMSAAFGYAHKEHKLLYPVVVKLPDKAPPRDRWLTRSEAARLLWAALGFRLVGRHAVTGREIWRRTGEAQGKTRHVARFVLVGLYTGTRHDAILQLKWMPSPTAGWVDLRAGILYRRGTGEGESSKRRTPIPLSRRLQAHLTRWRGESVANVVEFDGQPIDRMRRSWHTAREAAGLGPEVTPHILRHTFATWAVQSGARFSLIAGALGTTEKIVEGVYGHHAPEHLRGVVEGVSGRRRG</sequence>
<dbReference type="EMBL" id="AP014704">
    <property type="protein sequence ID" value="BAQ44015.1"/>
    <property type="molecule type" value="Genomic_DNA"/>
</dbReference>
<dbReference type="KEGG" id="maqu:Maq22A_c02795"/>
<evidence type="ECO:0000256" key="1">
    <source>
        <dbReference type="ARBA" id="ARBA00022908"/>
    </source>
</evidence>
<reference evidence="5" key="2">
    <citation type="submission" date="2015-01" db="EMBL/GenBank/DDBJ databases">
        <title>Complete genome sequence of Methylobacterium aquaticum strain 22A.</title>
        <authorList>
            <person name="Tani A."/>
            <person name="Ogura Y."/>
            <person name="Hayashi T."/>
        </authorList>
    </citation>
    <scope>NUCLEOTIDE SEQUENCE [LARGE SCALE GENOMIC DNA]</scope>
    <source>
        <strain evidence="5">MA-22A</strain>
    </source>
</reference>
<organism evidence="4 5">
    <name type="scientific">Methylobacterium aquaticum</name>
    <dbReference type="NCBI Taxonomy" id="270351"/>
    <lineage>
        <taxon>Bacteria</taxon>
        <taxon>Pseudomonadati</taxon>
        <taxon>Pseudomonadota</taxon>
        <taxon>Alphaproteobacteria</taxon>
        <taxon>Hyphomicrobiales</taxon>
        <taxon>Methylobacteriaceae</taxon>
        <taxon>Methylobacterium</taxon>
    </lineage>
</organism>
<dbReference type="PANTHER" id="PTHR30349">
    <property type="entry name" value="PHAGE INTEGRASE-RELATED"/>
    <property type="match status" value="1"/>
</dbReference>
<dbReference type="PROSITE" id="PS51898">
    <property type="entry name" value="TYR_RECOMBINASE"/>
    <property type="match status" value="1"/>
</dbReference>
<dbReference type="RefSeq" id="WP_063919991.1">
    <property type="nucleotide sequence ID" value="NZ_AP014704.1"/>
</dbReference>
<dbReference type="Gene3D" id="1.10.443.10">
    <property type="entry name" value="Intergrase catalytic core"/>
    <property type="match status" value="1"/>
</dbReference>
<dbReference type="Proteomes" id="UP000061432">
    <property type="component" value="Chromosome"/>
</dbReference>
<evidence type="ECO:0000259" key="3">
    <source>
        <dbReference type="PROSITE" id="PS51898"/>
    </source>
</evidence>
<reference evidence="4 5" key="1">
    <citation type="journal article" date="2015" name="Genome Announc.">
        <title>Complete Genome Sequence of Methylobacterium aquaticum Strain 22A, Isolated from Racomitrium japonicum Moss.</title>
        <authorList>
            <person name="Tani A."/>
            <person name="Ogura Y."/>
            <person name="Hayashi T."/>
            <person name="Kimbara K."/>
        </authorList>
    </citation>
    <scope>NUCLEOTIDE SEQUENCE [LARGE SCALE GENOMIC DNA]</scope>
    <source>
        <strain evidence="4 5">MA-22A</strain>
    </source>
</reference>